<reference evidence="3" key="1">
    <citation type="submission" date="2010-02" db="EMBL/GenBank/DDBJ databases">
        <title>Complete sequence of chromosome of Natrialba magadii ATCC 43099.</title>
        <authorList>
            <consortium name="US DOE Joint Genome Institute"/>
            <person name="Lucas S."/>
            <person name="Copeland A."/>
            <person name="Lapidus A."/>
            <person name="Cheng J.-F."/>
            <person name="Bruce D."/>
            <person name="Goodwin L."/>
            <person name="Pitluck S."/>
            <person name="Davenport K."/>
            <person name="Saunders E."/>
            <person name="Detter J.C."/>
            <person name="Han C."/>
            <person name="Tapia R."/>
            <person name="Land M."/>
            <person name="Hauser L."/>
            <person name="Kyrpides N."/>
            <person name="Mikhailova N."/>
            <person name="De Castro R.E."/>
            <person name="Maupin-Furlow J.A."/>
            <person name="Woyke T."/>
        </authorList>
    </citation>
    <scope>NUCLEOTIDE SEQUENCE [LARGE SCALE GENOMIC DNA]</scope>
    <source>
        <strain evidence="3">ATCC 43099 / DSM 3394 / CCM 3739 / CIP 104546 / IAM 13178 / JCM 8861 / NBRC 102185 / NCIMB 2190 / MS3</strain>
    </source>
</reference>
<dbReference type="AlphaFoldDB" id="D3SWQ8"/>
<protein>
    <submittedName>
        <fullName evidence="1">Uncharacterized protein</fullName>
    </submittedName>
</protein>
<reference evidence="2 4" key="3">
    <citation type="journal article" date="2014" name="PLoS Genet.">
        <title>Phylogenetically driven sequencing of extremely halophilic archaea reveals strategies for static and dynamic osmo-response.</title>
        <authorList>
            <person name="Becker E.A."/>
            <person name="Seitzer P.M."/>
            <person name="Tritt A."/>
            <person name="Larsen D."/>
            <person name="Krusor M."/>
            <person name="Yao A.I."/>
            <person name="Wu D."/>
            <person name="Madern D."/>
            <person name="Eisen J.A."/>
            <person name="Darling A.E."/>
            <person name="Facciotti M.T."/>
        </authorList>
    </citation>
    <scope>NUCLEOTIDE SEQUENCE [LARGE SCALE GENOMIC DNA]</scope>
    <source>
        <strain evidence="4">ATCC 43099 / DSM 3394 / CCM 3739 / CIP 104546 / IAM 13178 / JCM 8861 / NBRC 102185 / NCIMB 2190 / MS3</strain>
        <strain evidence="2">MS-3</strain>
    </source>
</reference>
<dbReference type="PATRIC" id="fig|547559.17.peg.1829"/>
<dbReference type="PaxDb" id="547559-Nmag_2225"/>
<dbReference type="eggNOG" id="arCOG13463">
    <property type="taxonomic scope" value="Archaea"/>
</dbReference>
<keyword evidence="3" id="KW-1185">Reference proteome</keyword>
<gene>
    <name evidence="1" type="ordered locus">Nmag_2225</name>
    <name evidence="2" type="ORF">C500_09279</name>
</gene>
<dbReference type="RefSeq" id="WP_004267243.1">
    <property type="nucleotide sequence ID" value="NC_013922.1"/>
</dbReference>
<dbReference type="PROSITE" id="PS51318">
    <property type="entry name" value="TAT"/>
    <property type="match status" value="1"/>
</dbReference>
<proteinExistence type="predicted"/>
<evidence type="ECO:0000313" key="4">
    <source>
        <dbReference type="Proteomes" id="UP000011543"/>
    </source>
</evidence>
<dbReference type="HOGENOM" id="CLU_870492_0_0_2"/>
<name>D3SWQ8_NATMM</name>
<reference evidence="1" key="4">
    <citation type="submission" date="2016-09" db="EMBL/GenBank/DDBJ databases">
        <authorList>
            <person name="Pfeiffer F."/>
        </authorList>
    </citation>
    <scope>NUCLEOTIDE SEQUENCE</scope>
    <source>
        <strain evidence="1">ATCC 43099</strain>
    </source>
</reference>
<reference evidence="1 3" key="2">
    <citation type="journal article" date="2012" name="BMC Genomics">
        <title>A comparative genomics perspective on the genetic content of the alkaliphilic haloarchaeon Natrialba magadii ATCC 43099T.</title>
        <authorList>
            <person name="Siddaramappa S."/>
            <person name="Challacombe J.F."/>
            <person name="Decastro R.E."/>
            <person name="Pfeiffer F."/>
            <person name="Sastre D.E."/>
            <person name="Gimenez M.I."/>
            <person name="Paggi R.A."/>
            <person name="Detter J.C."/>
            <person name="Davenport K.W."/>
            <person name="Goodwin L.A."/>
            <person name="Kyrpides N."/>
            <person name="Tapia R."/>
            <person name="Pitluck S."/>
            <person name="Lucas S."/>
            <person name="Woyke T."/>
            <person name="Maupin-Furlow J.A."/>
        </authorList>
    </citation>
    <scope>NUCLEOTIDE SEQUENCE [LARGE SCALE GENOMIC DNA]</scope>
    <source>
        <strain evidence="1">ATCC 43099</strain>
        <strain evidence="3">ATCC 43099 / DSM 3394 / CCM 3739 / CIP 104546 / IAM 13178 / JCM 8861 / NBRC 102185 / NCIMB 2190 / MS3</strain>
    </source>
</reference>
<dbReference type="STRING" id="547559.Nmag_2225"/>
<dbReference type="InterPro" id="IPR006311">
    <property type="entry name" value="TAT_signal"/>
</dbReference>
<evidence type="ECO:0000313" key="3">
    <source>
        <dbReference type="Proteomes" id="UP000001879"/>
    </source>
</evidence>
<accession>D3SWQ8</accession>
<dbReference type="KEGG" id="nmg:Nmag_2225"/>
<dbReference type="GeneID" id="8825074"/>
<dbReference type="OrthoDB" id="378789at2157"/>
<dbReference type="Proteomes" id="UP000011543">
    <property type="component" value="Unassembled WGS sequence"/>
</dbReference>
<sequence>MRDKNQLRRRTVLKSVGTAAVGVSLVGATAGSAVGSNDGESVTFTANLDEYEFVTEASLTITERDGRWVTRESMSVETPKETPVQRYNVGLESDLLEELEGDAHDDEVPSVAELKHEASAVVEVATLEMSPTEFVTQRPGSPVDAADAGTMDDTWNGLLMPTASRFCGDLATTELNINWEHHGTNPETMYSEYHDHIFNSWSVDGAECNFPDYDVFATTWHVDSESDSAGQTGSGEVESSCEANYYNTDFPMPYAGTHYADHTASVDISYTGSVTRDWDRSHSGNYSWALDKPSVTTW</sequence>
<evidence type="ECO:0000313" key="1">
    <source>
        <dbReference type="EMBL" id="ADD05790.1"/>
    </source>
</evidence>
<dbReference type="EMBL" id="CP001932">
    <property type="protein sequence ID" value="ADD05790.1"/>
    <property type="molecule type" value="Genomic_DNA"/>
</dbReference>
<organism evidence="1 3">
    <name type="scientific">Natrialba magadii (strain ATCC 43099 / DSM 3394 / CCM 3739 / CIP 104546 / IAM 13178 / JCM 8861 / NBRC 102185 / NCIMB 2190 / MS3)</name>
    <name type="common">Natronobacterium magadii</name>
    <dbReference type="NCBI Taxonomy" id="547559"/>
    <lineage>
        <taxon>Archaea</taxon>
        <taxon>Methanobacteriati</taxon>
        <taxon>Methanobacteriota</taxon>
        <taxon>Stenosarchaea group</taxon>
        <taxon>Halobacteria</taxon>
        <taxon>Halobacteriales</taxon>
        <taxon>Natrialbaceae</taxon>
        <taxon>Natrialba</taxon>
    </lineage>
</organism>
<dbReference type="EMBL" id="AOHS01000032">
    <property type="protein sequence ID" value="ELY30134.1"/>
    <property type="molecule type" value="Genomic_DNA"/>
</dbReference>
<evidence type="ECO:0000313" key="2">
    <source>
        <dbReference type="EMBL" id="ELY30134.1"/>
    </source>
</evidence>
<dbReference type="Proteomes" id="UP000001879">
    <property type="component" value="Chromosome"/>
</dbReference>